<dbReference type="Gene3D" id="3.40.50.1820">
    <property type="entry name" value="alpha/beta hydrolase"/>
    <property type="match status" value="1"/>
</dbReference>
<proteinExistence type="predicted"/>
<evidence type="ECO:0000313" key="5">
    <source>
        <dbReference type="Proteomes" id="UP000317778"/>
    </source>
</evidence>
<keyword evidence="1" id="KW-0732">Signal</keyword>
<dbReference type="Pfam" id="PF13180">
    <property type="entry name" value="PDZ_2"/>
    <property type="match status" value="1"/>
</dbReference>
<sequence>MKSFRALVVLLTLGLWVAWLDAARWEVDLDQLLKTTAESEQEKLISRIVSAKPSWQEVSDYLRNLQFPEAETGKIHLRKTTCSDGVERSWILYVPTSYDPVHPTPLFVNLHGGVSRPEPIPDSEALEFMGDNLFKDLAEENGWLLLFPFGQEGATWWDEVGMSNINNLVRTVKREYNVDDDRVWLGGYSDGASAAFLYAMVFPTDYAAFIALSGHMGTGSLGGDLHTYAPNFYNTAVYAVTSFEDQLFPSAKMRPAIQMAREAGGDIFYREQEGEHDFSYAEEELPKIVHFLERHPRDPFPTRIIWESAVPWFGTCRWFAIDRISADPSASWHVDHNLVLTDDRITIGFRHDDTFPGPGIKVREIVEGTAAEQMGLAAGDVIIRGKKRKIKDMDDLMAYKAGLKRGDPIQLTVLRDGQKELLKGTLPPPTNYYLFKRERPSAMARVSFSANRVEIEGSRLGGFSVFVHPDMIRLERNLVVTVNGEEVFNRRVEPDIDFMLQNFLANRDRKLIYVAKIEVEI</sequence>
<evidence type="ECO:0000313" key="4">
    <source>
        <dbReference type="EMBL" id="TKJ43131.1"/>
    </source>
</evidence>
<name>A0A532V7G0_UNCT6</name>
<dbReference type="InterPro" id="IPR001478">
    <property type="entry name" value="PDZ"/>
</dbReference>
<keyword evidence="2" id="KW-0378">Hydrolase</keyword>
<dbReference type="SUPFAM" id="SSF50156">
    <property type="entry name" value="PDZ domain-like"/>
    <property type="match status" value="1"/>
</dbReference>
<dbReference type="InterPro" id="IPR050955">
    <property type="entry name" value="Plant_Biomass_Hydrol_Est"/>
</dbReference>
<dbReference type="Gene3D" id="2.30.42.10">
    <property type="match status" value="1"/>
</dbReference>
<dbReference type="PANTHER" id="PTHR43037:SF5">
    <property type="entry name" value="FERULOYL ESTERASE"/>
    <property type="match status" value="1"/>
</dbReference>
<dbReference type="AlphaFoldDB" id="A0A532V7G0"/>
<evidence type="ECO:0000259" key="3">
    <source>
        <dbReference type="SMART" id="SM00228"/>
    </source>
</evidence>
<evidence type="ECO:0000256" key="1">
    <source>
        <dbReference type="ARBA" id="ARBA00022729"/>
    </source>
</evidence>
<accession>A0A532V7G0</accession>
<dbReference type="InterPro" id="IPR029058">
    <property type="entry name" value="AB_hydrolase_fold"/>
</dbReference>
<reference evidence="4 5" key="1">
    <citation type="submission" date="2017-06" db="EMBL/GenBank/DDBJ databases">
        <title>Novel microbial phyla capable of carbon fixation and sulfur reduction in deep-sea sediments.</title>
        <authorList>
            <person name="Huang J."/>
            <person name="Baker B."/>
            <person name="Wang Y."/>
        </authorList>
    </citation>
    <scope>NUCLEOTIDE SEQUENCE [LARGE SCALE GENOMIC DNA]</scope>
    <source>
        <strain evidence="4">B3_TA06</strain>
    </source>
</reference>
<gene>
    <name evidence="4" type="ORF">CEE36_05115</name>
</gene>
<dbReference type="Proteomes" id="UP000317778">
    <property type="component" value="Unassembled WGS sequence"/>
</dbReference>
<dbReference type="EMBL" id="NJBO01000006">
    <property type="protein sequence ID" value="TKJ43131.1"/>
    <property type="molecule type" value="Genomic_DNA"/>
</dbReference>
<comment type="caution">
    <text evidence="4">The sequence shown here is derived from an EMBL/GenBank/DDBJ whole genome shotgun (WGS) entry which is preliminary data.</text>
</comment>
<feature type="domain" description="PDZ" evidence="3">
    <location>
        <begin position="345"/>
        <end position="417"/>
    </location>
</feature>
<dbReference type="PANTHER" id="PTHR43037">
    <property type="entry name" value="UNNAMED PRODUCT-RELATED"/>
    <property type="match status" value="1"/>
</dbReference>
<organism evidence="4 5">
    <name type="scientific">candidate division TA06 bacterium B3_TA06</name>
    <dbReference type="NCBI Taxonomy" id="2012487"/>
    <lineage>
        <taxon>Bacteria</taxon>
        <taxon>Bacteria division TA06</taxon>
    </lineage>
</organism>
<evidence type="ECO:0000256" key="2">
    <source>
        <dbReference type="ARBA" id="ARBA00022801"/>
    </source>
</evidence>
<dbReference type="InterPro" id="IPR036034">
    <property type="entry name" value="PDZ_sf"/>
</dbReference>
<dbReference type="GO" id="GO:0016787">
    <property type="term" value="F:hydrolase activity"/>
    <property type="evidence" value="ECO:0007669"/>
    <property type="project" value="UniProtKB-KW"/>
</dbReference>
<protein>
    <recommendedName>
        <fullName evidence="3">PDZ domain-containing protein</fullName>
    </recommendedName>
</protein>
<dbReference type="SMART" id="SM00228">
    <property type="entry name" value="PDZ"/>
    <property type="match status" value="1"/>
</dbReference>
<dbReference type="SUPFAM" id="SSF53474">
    <property type="entry name" value="alpha/beta-Hydrolases"/>
    <property type="match status" value="1"/>
</dbReference>